<dbReference type="SUPFAM" id="SSF47240">
    <property type="entry name" value="Ferritin-like"/>
    <property type="match status" value="1"/>
</dbReference>
<keyword evidence="3 5" id="KW-1133">Transmembrane helix</keyword>
<keyword evidence="2 5" id="KW-0812">Transmembrane</keyword>
<evidence type="ECO:0000313" key="8">
    <source>
        <dbReference type="Proteomes" id="UP001210720"/>
    </source>
</evidence>
<dbReference type="Pfam" id="PF01988">
    <property type="entry name" value="VIT1"/>
    <property type="match status" value="1"/>
</dbReference>
<feature type="domain" description="Rubrerythrin diiron-binding" evidence="6">
    <location>
        <begin position="17"/>
        <end position="153"/>
    </location>
</feature>
<feature type="transmembrane region" description="Helical" evidence="5">
    <location>
        <begin position="273"/>
        <end position="291"/>
    </location>
</feature>
<name>A0ABT4XNQ4_9RHOB</name>
<proteinExistence type="predicted"/>
<dbReference type="PIRSF" id="PIRSF035918">
    <property type="entry name" value="UCP035918_rubreryth_DUF125"/>
    <property type="match status" value="1"/>
</dbReference>
<dbReference type="Pfam" id="PF02915">
    <property type="entry name" value="Rubrerythrin"/>
    <property type="match status" value="1"/>
</dbReference>
<dbReference type="Gene3D" id="1.20.1260.10">
    <property type="match status" value="1"/>
</dbReference>
<evidence type="ECO:0000256" key="3">
    <source>
        <dbReference type="ARBA" id="ARBA00022989"/>
    </source>
</evidence>
<evidence type="ECO:0000256" key="2">
    <source>
        <dbReference type="ARBA" id="ARBA00022692"/>
    </source>
</evidence>
<dbReference type="CDD" id="cd02437">
    <property type="entry name" value="CCC1_like_1"/>
    <property type="match status" value="1"/>
</dbReference>
<protein>
    <submittedName>
        <fullName evidence="7">Rubrerythrin family protein</fullName>
    </submittedName>
</protein>
<keyword evidence="8" id="KW-1185">Reference proteome</keyword>
<gene>
    <name evidence="7" type="ORF">PFY00_02415</name>
</gene>
<feature type="transmembrane region" description="Helical" evidence="5">
    <location>
        <begin position="248"/>
        <end position="267"/>
    </location>
</feature>
<dbReference type="RefSeq" id="WP_271430917.1">
    <property type="nucleotide sequence ID" value="NZ_JAQIOY010000001.1"/>
</dbReference>
<dbReference type="InterPro" id="IPR012347">
    <property type="entry name" value="Ferritin-like"/>
</dbReference>
<reference evidence="7 8" key="1">
    <citation type="submission" date="2023-01" db="EMBL/GenBank/DDBJ databases">
        <title>Thalassococcus onchidii sp. nov., isolated from a marine invertebrate from the South China Sea.</title>
        <authorList>
            <person name="Xu S."/>
            <person name="Liu Z."/>
            <person name="Xu Y."/>
        </authorList>
    </citation>
    <scope>NUCLEOTIDE SEQUENCE [LARGE SCALE GENOMIC DNA]</scope>
    <source>
        <strain evidence="7 8">KCTC 32084</strain>
    </source>
</reference>
<feature type="transmembrane region" description="Helical" evidence="5">
    <location>
        <begin position="208"/>
        <end position="227"/>
    </location>
</feature>
<accession>A0ABT4XNQ4</accession>
<dbReference type="NCBIfam" id="NF045676">
    <property type="entry name" value="FeExpMbfA"/>
    <property type="match status" value="1"/>
</dbReference>
<comment type="caution">
    <text evidence="7">The sequence shown here is derived from an EMBL/GenBank/DDBJ whole genome shotgun (WGS) entry which is preliminary data.</text>
</comment>
<dbReference type="Proteomes" id="UP001210720">
    <property type="component" value="Unassembled WGS sequence"/>
</dbReference>
<evidence type="ECO:0000256" key="5">
    <source>
        <dbReference type="SAM" id="Phobius"/>
    </source>
</evidence>
<dbReference type="PANTHER" id="PTHR33531">
    <property type="entry name" value="RUBRERYTHRIN SUBFAMILY"/>
    <property type="match status" value="1"/>
</dbReference>
<dbReference type="CDD" id="cd01045">
    <property type="entry name" value="Ferritin_like_AB"/>
    <property type="match status" value="1"/>
</dbReference>
<dbReference type="InterPro" id="IPR009078">
    <property type="entry name" value="Ferritin-like_SF"/>
</dbReference>
<feature type="transmembrane region" description="Helical" evidence="5">
    <location>
        <begin position="182"/>
        <end position="202"/>
    </location>
</feature>
<dbReference type="InterPro" id="IPR003251">
    <property type="entry name" value="Rr_diiron-bd_dom"/>
</dbReference>
<evidence type="ECO:0000259" key="6">
    <source>
        <dbReference type="Pfam" id="PF02915"/>
    </source>
</evidence>
<evidence type="ECO:0000256" key="4">
    <source>
        <dbReference type="ARBA" id="ARBA00023136"/>
    </source>
</evidence>
<keyword evidence="4 5" id="KW-0472">Membrane</keyword>
<dbReference type="PANTHER" id="PTHR33531:SF10">
    <property type="entry name" value="BLR7895 PROTEIN"/>
    <property type="match status" value="1"/>
</dbReference>
<organism evidence="7 8">
    <name type="scientific">Thalassococcus lentus</name>
    <dbReference type="NCBI Taxonomy" id="1210524"/>
    <lineage>
        <taxon>Bacteria</taxon>
        <taxon>Pseudomonadati</taxon>
        <taxon>Pseudomonadota</taxon>
        <taxon>Alphaproteobacteria</taxon>
        <taxon>Rhodobacterales</taxon>
        <taxon>Roseobacteraceae</taxon>
        <taxon>Thalassococcus</taxon>
    </lineage>
</organism>
<dbReference type="InterPro" id="IPR008217">
    <property type="entry name" value="Ccc1_fam"/>
</dbReference>
<dbReference type="InterPro" id="IPR017040">
    <property type="entry name" value="UCP035918_rubreryth/DUF125"/>
</dbReference>
<comment type="subcellular location">
    <subcellularLocation>
        <location evidence="1">Endomembrane system</location>
        <topology evidence="1">Multi-pass membrane protein</topology>
    </subcellularLocation>
</comment>
<sequence length="324" mass="35707">MRFLTQRRHFRDLSEQEVLALAISSEEDDARIYRTYAEKLRSDYPDTAKVFEGMAAEEDTHRKALIALHRKRFGDVIPLIRREHVAGYYARRPVWLMENMTLERIREEASAMESDAESFYLEAAKRTKDAETRKLLGDLAAAEAGHQHSAEQLEKKYLDDDALEAEDASAKRKFILTWVQPGLAGLMDGSVSTLAPIFATAFATQDTWTTFLVGLAASVGAGISMGFTEAASDDGQLSGRGSPIKRGFASGIMTTVGGLGHALPYLIPDFWTATITAIIVVFVELWAIAWIQNKYMETPFFRAAFQVVLGGALVFAAGVLIGSG</sequence>
<evidence type="ECO:0000313" key="7">
    <source>
        <dbReference type="EMBL" id="MDA7423571.1"/>
    </source>
</evidence>
<dbReference type="EMBL" id="JAQIOY010000001">
    <property type="protein sequence ID" value="MDA7423571.1"/>
    <property type="molecule type" value="Genomic_DNA"/>
</dbReference>
<evidence type="ECO:0000256" key="1">
    <source>
        <dbReference type="ARBA" id="ARBA00004127"/>
    </source>
</evidence>
<feature type="transmembrane region" description="Helical" evidence="5">
    <location>
        <begin position="303"/>
        <end position="322"/>
    </location>
</feature>